<dbReference type="PROSITE" id="PS00113">
    <property type="entry name" value="ADENYLATE_KINASE"/>
    <property type="match status" value="1"/>
</dbReference>
<dbReference type="InterPro" id="IPR027417">
    <property type="entry name" value="P-loop_NTPase"/>
</dbReference>
<dbReference type="EC" id="2.7.4.3" evidence="2"/>
<comment type="caution">
    <text evidence="8">The sequence shown here is derived from an EMBL/GenBank/DDBJ whole genome shotgun (WGS) entry which is preliminary data.</text>
</comment>
<protein>
    <recommendedName>
        <fullName evidence="2">adenylate kinase</fullName>
        <ecNumber evidence="2">2.7.4.3</ecNumber>
    </recommendedName>
    <alternativeName>
        <fullName evidence="6">ATP:AMP phosphotransferase</fullName>
    </alternativeName>
</protein>
<dbReference type="EMBL" id="PDCK01000042">
    <property type="protein sequence ID" value="PRQ40295.1"/>
    <property type="molecule type" value="Genomic_DNA"/>
</dbReference>
<dbReference type="PANTHER" id="PTHR23359">
    <property type="entry name" value="NUCLEOTIDE KINASE"/>
    <property type="match status" value="1"/>
</dbReference>
<keyword evidence="5 7" id="KW-0418">Kinase</keyword>
<evidence type="ECO:0000256" key="7">
    <source>
        <dbReference type="RuleBase" id="RU003330"/>
    </source>
</evidence>
<dbReference type="PRINTS" id="PR00094">
    <property type="entry name" value="ADENYLTKNASE"/>
</dbReference>
<comment type="similarity">
    <text evidence="1 7">Belongs to the adenylate kinase family.</text>
</comment>
<organism evidence="8 9">
    <name type="scientific">Rosa chinensis</name>
    <name type="common">China rose</name>
    <dbReference type="NCBI Taxonomy" id="74649"/>
    <lineage>
        <taxon>Eukaryota</taxon>
        <taxon>Viridiplantae</taxon>
        <taxon>Streptophyta</taxon>
        <taxon>Embryophyta</taxon>
        <taxon>Tracheophyta</taxon>
        <taxon>Spermatophyta</taxon>
        <taxon>Magnoliopsida</taxon>
        <taxon>eudicotyledons</taxon>
        <taxon>Gunneridae</taxon>
        <taxon>Pentapetalae</taxon>
        <taxon>rosids</taxon>
        <taxon>fabids</taxon>
        <taxon>Rosales</taxon>
        <taxon>Rosaceae</taxon>
        <taxon>Rosoideae</taxon>
        <taxon>Rosoideae incertae sedis</taxon>
        <taxon>Rosa</taxon>
    </lineage>
</organism>
<dbReference type="CDD" id="cd01428">
    <property type="entry name" value="ADK"/>
    <property type="match status" value="1"/>
</dbReference>
<dbReference type="SUPFAM" id="SSF52540">
    <property type="entry name" value="P-loop containing nucleoside triphosphate hydrolases"/>
    <property type="match status" value="1"/>
</dbReference>
<sequence length="124" mass="13554">MLFLKVMISGALASGKGTQCELIVKKFGLVHISTGDLLRAEVSSGTDIGNKAKEFMNAGKLVPDEIITAIVTSQLSREDAKENGWILDGYPRSFSQAQSLQSLKIITDVPDEILIDRYVGRRLD</sequence>
<evidence type="ECO:0000256" key="1">
    <source>
        <dbReference type="ARBA" id="ARBA00007220"/>
    </source>
</evidence>
<evidence type="ECO:0000256" key="2">
    <source>
        <dbReference type="ARBA" id="ARBA00012955"/>
    </source>
</evidence>
<keyword evidence="3 7" id="KW-0808">Transferase</keyword>
<evidence type="ECO:0000256" key="5">
    <source>
        <dbReference type="ARBA" id="ARBA00022777"/>
    </source>
</evidence>
<name>A0A2P6R1I7_ROSCH</name>
<dbReference type="STRING" id="74649.A0A2P6R1I7"/>
<dbReference type="InterPro" id="IPR033690">
    <property type="entry name" value="Adenylat_kinase_CS"/>
</dbReference>
<dbReference type="HAMAP" id="MF_00235">
    <property type="entry name" value="Adenylate_kinase_Adk"/>
    <property type="match status" value="1"/>
</dbReference>
<evidence type="ECO:0000256" key="4">
    <source>
        <dbReference type="ARBA" id="ARBA00022741"/>
    </source>
</evidence>
<dbReference type="GO" id="GO:0004017">
    <property type="term" value="F:AMP kinase activity"/>
    <property type="evidence" value="ECO:0007669"/>
    <property type="project" value="UniProtKB-EC"/>
</dbReference>
<evidence type="ECO:0000313" key="9">
    <source>
        <dbReference type="Proteomes" id="UP000238479"/>
    </source>
</evidence>
<gene>
    <name evidence="8" type="ORF">RchiOBHm_Chr4g0434501</name>
</gene>
<dbReference type="Pfam" id="PF00406">
    <property type="entry name" value="ADK"/>
    <property type="match status" value="1"/>
</dbReference>
<accession>A0A2P6R1I7</accession>
<dbReference type="AlphaFoldDB" id="A0A2P6R1I7"/>
<reference evidence="8 9" key="1">
    <citation type="journal article" date="2018" name="Nat. Genet.">
        <title>The Rosa genome provides new insights in the design of modern roses.</title>
        <authorList>
            <person name="Bendahmane M."/>
        </authorList>
    </citation>
    <scope>NUCLEOTIDE SEQUENCE [LARGE SCALE GENOMIC DNA]</scope>
    <source>
        <strain evidence="9">cv. Old Blush</strain>
    </source>
</reference>
<dbReference type="GO" id="GO:0005524">
    <property type="term" value="F:ATP binding"/>
    <property type="evidence" value="ECO:0007669"/>
    <property type="project" value="InterPro"/>
</dbReference>
<evidence type="ECO:0000256" key="6">
    <source>
        <dbReference type="ARBA" id="ARBA00031517"/>
    </source>
</evidence>
<dbReference type="Gene3D" id="3.40.50.300">
    <property type="entry name" value="P-loop containing nucleotide triphosphate hydrolases"/>
    <property type="match status" value="1"/>
</dbReference>
<proteinExistence type="inferred from homology"/>
<keyword evidence="9" id="KW-1185">Reference proteome</keyword>
<dbReference type="InterPro" id="IPR000850">
    <property type="entry name" value="Adenylat/UMP-CMP_kin"/>
</dbReference>
<evidence type="ECO:0000313" key="8">
    <source>
        <dbReference type="EMBL" id="PRQ40295.1"/>
    </source>
</evidence>
<dbReference type="Proteomes" id="UP000238479">
    <property type="component" value="Chromosome 4"/>
</dbReference>
<evidence type="ECO:0000256" key="3">
    <source>
        <dbReference type="ARBA" id="ARBA00022679"/>
    </source>
</evidence>
<dbReference type="Gramene" id="PRQ40295">
    <property type="protein sequence ID" value="PRQ40295"/>
    <property type="gene ID" value="RchiOBHm_Chr4g0434501"/>
</dbReference>
<keyword evidence="4" id="KW-0547">Nucleotide-binding</keyword>